<proteinExistence type="predicted"/>
<dbReference type="OrthoDB" id="454565at2"/>
<reference evidence="1 2" key="1">
    <citation type="submission" date="2012-05" db="EMBL/GenBank/DDBJ databases">
        <title>Finished chromosome of genome of Chamaesiphon sp. PCC 6605.</title>
        <authorList>
            <consortium name="US DOE Joint Genome Institute"/>
            <person name="Gugger M."/>
            <person name="Coursin T."/>
            <person name="Rippka R."/>
            <person name="Tandeau De Marsac N."/>
            <person name="Huntemann M."/>
            <person name="Wei C.-L."/>
            <person name="Han J."/>
            <person name="Detter J.C."/>
            <person name="Han C."/>
            <person name="Tapia R."/>
            <person name="Chen A."/>
            <person name="Kyrpides N."/>
            <person name="Mavromatis K."/>
            <person name="Markowitz V."/>
            <person name="Szeto E."/>
            <person name="Ivanova N."/>
            <person name="Pagani I."/>
            <person name="Pati A."/>
            <person name="Goodwin L."/>
            <person name="Nordberg H.P."/>
            <person name="Cantor M.N."/>
            <person name="Hua S.X."/>
            <person name="Woyke T."/>
            <person name="Kerfeld C.A."/>
        </authorList>
    </citation>
    <scope>NUCLEOTIDE SEQUENCE [LARGE SCALE GENOMIC DNA]</scope>
    <source>
        <strain evidence="2">ATCC 27169 / PCC 6605</strain>
    </source>
</reference>
<accession>K9UGP8</accession>
<dbReference type="Proteomes" id="UP000010366">
    <property type="component" value="Chromosome"/>
</dbReference>
<organism evidence="1 2">
    <name type="scientific">Chamaesiphon minutus (strain ATCC 27169 / PCC 6605)</name>
    <dbReference type="NCBI Taxonomy" id="1173020"/>
    <lineage>
        <taxon>Bacteria</taxon>
        <taxon>Bacillati</taxon>
        <taxon>Cyanobacteriota</taxon>
        <taxon>Cyanophyceae</taxon>
        <taxon>Gomontiellales</taxon>
        <taxon>Chamaesiphonaceae</taxon>
        <taxon>Chamaesiphon</taxon>
    </lineage>
</organism>
<evidence type="ECO:0000313" key="2">
    <source>
        <dbReference type="Proteomes" id="UP000010366"/>
    </source>
</evidence>
<dbReference type="AlphaFoldDB" id="K9UGP8"/>
<dbReference type="KEGG" id="cmp:Cha6605_2567"/>
<dbReference type="HOGENOM" id="CLU_1538222_0_0_3"/>
<dbReference type="STRING" id="1173020.Cha6605_2567"/>
<name>K9UGP8_CHAP6</name>
<dbReference type="EMBL" id="CP003600">
    <property type="protein sequence ID" value="AFY93616.1"/>
    <property type="molecule type" value="Genomic_DNA"/>
</dbReference>
<evidence type="ECO:0000313" key="1">
    <source>
        <dbReference type="EMBL" id="AFY93616.1"/>
    </source>
</evidence>
<protein>
    <submittedName>
        <fullName evidence="1">Uncharacterized protein</fullName>
    </submittedName>
</protein>
<sequence>MAWSFGLAAECGESEADAARFCQYFQGSVLNLNDGSSFECRGDIFQDLEDNWWCRVCPQGVSLTGINTPETAYVMTEIGILLYRLLQSAPAFRFALVGVEVDEFRTYDELIEDREILAMLFPGLVLANPVWQSLGSPGSFRKFAGDYVWLSYAGEVYHPLRASSDLTERLDRLSVV</sequence>
<gene>
    <name evidence="1" type="ORF">Cha6605_2567</name>
</gene>
<dbReference type="RefSeq" id="WP_015159763.1">
    <property type="nucleotide sequence ID" value="NC_019697.1"/>
</dbReference>
<dbReference type="eggNOG" id="COG0457">
    <property type="taxonomic scope" value="Bacteria"/>
</dbReference>
<keyword evidence="2" id="KW-1185">Reference proteome</keyword>